<evidence type="ECO:0000313" key="9">
    <source>
        <dbReference type="EMBL" id="KAJ8245181.1"/>
    </source>
</evidence>
<evidence type="ECO:0000313" key="10">
    <source>
        <dbReference type="Proteomes" id="UP001152803"/>
    </source>
</evidence>
<keyword evidence="3" id="KW-1003">Cell membrane</keyword>
<dbReference type="InterPro" id="IPR026612">
    <property type="entry name" value="STRA6-like"/>
</dbReference>
<evidence type="ECO:0000256" key="1">
    <source>
        <dbReference type="ARBA" id="ARBA00004651"/>
    </source>
</evidence>
<evidence type="ECO:0000256" key="2">
    <source>
        <dbReference type="ARBA" id="ARBA00022448"/>
    </source>
</evidence>
<keyword evidence="4 8" id="KW-0812">Transmembrane</keyword>
<feature type="transmembrane region" description="Helical" evidence="8">
    <location>
        <begin position="172"/>
        <end position="192"/>
    </location>
</feature>
<feature type="transmembrane region" description="Helical" evidence="8">
    <location>
        <begin position="16"/>
        <end position="39"/>
    </location>
</feature>
<feature type="transmembrane region" description="Helical" evidence="8">
    <location>
        <begin position="51"/>
        <end position="72"/>
    </location>
</feature>
<dbReference type="PANTHER" id="PTHR21444:SF15">
    <property type="entry name" value="RECEPTOR FOR RETINOL UPTAKE STRA6"/>
    <property type="match status" value="1"/>
</dbReference>
<protein>
    <submittedName>
        <fullName evidence="9">Uncharacterized protein</fullName>
    </submittedName>
</protein>
<feature type="transmembrane region" description="Helical" evidence="8">
    <location>
        <begin position="270"/>
        <end position="293"/>
    </location>
</feature>
<evidence type="ECO:0000256" key="6">
    <source>
        <dbReference type="ARBA" id="ARBA00023136"/>
    </source>
</evidence>
<dbReference type="GO" id="GO:0038023">
    <property type="term" value="F:signaling receptor activity"/>
    <property type="evidence" value="ECO:0007669"/>
    <property type="project" value="InterPro"/>
</dbReference>
<keyword evidence="2" id="KW-0813">Transport</keyword>
<organism evidence="9 10">
    <name type="scientific">Conger conger</name>
    <name type="common">Conger eel</name>
    <name type="synonym">Muraena conger</name>
    <dbReference type="NCBI Taxonomy" id="82655"/>
    <lineage>
        <taxon>Eukaryota</taxon>
        <taxon>Metazoa</taxon>
        <taxon>Chordata</taxon>
        <taxon>Craniata</taxon>
        <taxon>Vertebrata</taxon>
        <taxon>Euteleostomi</taxon>
        <taxon>Actinopterygii</taxon>
        <taxon>Neopterygii</taxon>
        <taxon>Teleostei</taxon>
        <taxon>Anguilliformes</taxon>
        <taxon>Congridae</taxon>
        <taxon>Conger</taxon>
    </lineage>
</organism>
<dbReference type="GO" id="GO:0071939">
    <property type="term" value="P:vitamin A import into cell"/>
    <property type="evidence" value="ECO:0007669"/>
    <property type="project" value="TreeGrafter"/>
</dbReference>
<dbReference type="EMBL" id="JAFJMO010001197">
    <property type="protein sequence ID" value="KAJ8245181.1"/>
    <property type="molecule type" value="Genomic_DNA"/>
</dbReference>
<evidence type="ECO:0000256" key="8">
    <source>
        <dbReference type="SAM" id="Phobius"/>
    </source>
</evidence>
<dbReference type="Pfam" id="PF14752">
    <property type="entry name" value="RBP_receptor"/>
    <property type="match status" value="2"/>
</dbReference>
<proteinExistence type="predicted"/>
<dbReference type="GO" id="GO:0034632">
    <property type="term" value="F:retinol transmembrane transporter activity"/>
    <property type="evidence" value="ECO:0007669"/>
    <property type="project" value="InterPro"/>
</dbReference>
<dbReference type="OrthoDB" id="2376984at2759"/>
<dbReference type="GO" id="GO:0005886">
    <property type="term" value="C:plasma membrane"/>
    <property type="evidence" value="ECO:0007669"/>
    <property type="project" value="UniProtKB-SubCell"/>
</dbReference>
<comment type="subcellular location">
    <subcellularLocation>
        <location evidence="1">Cell membrane</location>
        <topology evidence="1">Multi-pass membrane protein</topology>
    </subcellularLocation>
</comment>
<feature type="transmembrane region" description="Helical" evidence="8">
    <location>
        <begin position="92"/>
        <end position="114"/>
    </location>
</feature>
<feature type="non-terminal residue" evidence="9">
    <location>
        <position position="1"/>
    </location>
</feature>
<dbReference type="Proteomes" id="UP001152803">
    <property type="component" value="Unassembled WGS sequence"/>
</dbReference>
<dbReference type="AlphaFoldDB" id="A0A9Q1HM44"/>
<gene>
    <name evidence="9" type="ORF">COCON_G00235880</name>
</gene>
<sequence>MIGPEVVPCLYYKHSLWIVGFIQVLSALEVSLVHYPIFICLTHENVTLGNLLGFVYTLAWFIYQAVMTASGPEQTMFPSRKYQDILEFRSRWYHVLPSLLCTALLVLRFLLVFFKPSLLGRSTQPQDEGVPMALAHNIAYMKRLLQTRTPEPLGQKNWFQRRLYTWDACFRFPARMLIMVAMALIGVYRIAFIRRILSLIAPLPVPFPDPDGIFLTITILATINHICQIMVQYRVQMRRMYKGDWKDLTRKLPATDVSVTRSMTYIGLQVTFLCLGMVTIVVLLLSLIMVFLLRRLAVRHFFLQDKPAAERPLALNNIRALENASYFTMFFFMIKAVYEFIAQLLIKIILGCLNLARIDWSTNPSKPMGSLDTGYLTWVSMLLVDSAHTNPTALTFCHLLLQSSRADPDVNTTLHTTARAVAGARRRWWLAYTLLRNPGLVVLRRPEIDLPVKPTAPPA</sequence>
<evidence type="ECO:0000256" key="4">
    <source>
        <dbReference type="ARBA" id="ARBA00022692"/>
    </source>
</evidence>
<keyword evidence="5 8" id="KW-1133">Transmembrane helix</keyword>
<keyword evidence="7" id="KW-0675">Receptor</keyword>
<evidence type="ECO:0000256" key="5">
    <source>
        <dbReference type="ARBA" id="ARBA00022989"/>
    </source>
</evidence>
<name>A0A9Q1HM44_CONCO</name>
<evidence type="ECO:0000256" key="7">
    <source>
        <dbReference type="ARBA" id="ARBA00023170"/>
    </source>
</evidence>
<comment type="caution">
    <text evidence="9">The sequence shown here is derived from an EMBL/GenBank/DDBJ whole genome shotgun (WGS) entry which is preliminary data.</text>
</comment>
<keyword evidence="6 8" id="KW-0472">Membrane</keyword>
<accession>A0A9Q1HM44</accession>
<dbReference type="PANTHER" id="PTHR21444">
    <property type="entry name" value="COILED-COIL DOMAIN-CONTAINING PROTEIN 180"/>
    <property type="match status" value="1"/>
</dbReference>
<keyword evidence="10" id="KW-1185">Reference proteome</keyword>
<evidence type="ECO:0000256" key="3">
    <source>
        <dbReference type="ARBA" id="ARBA00022475"/>
    </source>
</evidence>
<reference evidence="9" key="1">
    <citation type="journal article" date="2023" name="Science">
        <title>Genome structures resolve the early diversification of teleost fishes.</title>
        <authorList>
            <person name="Parey E."/>
            <person name="Louis A."/>
            <person name="Montfort J."/>
            <person name="Bouchez O."/>
            <person name="Roques C."/>
            <person name="Iampietro C."/>
            <person name="Lluch J."/>
            <person name="Castinel A."/>
            <person name="Donnadieu C."/>
            <person name="Desvignes T."/>
            <person name="Floi Bucao C."/>
            <person name="Jouanno E."/>
            <person name="Wen M."/>
            <person name="Mejri S."/>
            <person name="Dirks R."/>
            <person name="Jansen H."/>
            <person name="Henkel C."/>
            <person name="Chen W.J."/>
            <person name="Zahm M."/>
            <person name="Cabau C."/>
            <person name="Klopp C."/>
            <person name="Thompson A.W."/>
            <person name="Robinson-Rechavi M."/>
            <person name="Braasch I."/>
            <person name="Lecointre G."/>
            <person name="Bobe J."/>
            <person name="Postlethwait J.H."/>
            <person name="Berthelot C."/>
            <person name="Roest Crollius H."/>
            <person name="Guiguen Y."/>
        </authorList>
    </citation>
    <scope>NUCLEOTIDE SEQUENCE</scope>
    <source>
        <strain evidence="9">Concon-B</strain>
    </source>
</reference>
<feature type="transmembrane region" description="Helical" evidence="8">
    <location>
        <begin position="212"/>
        <end position="231"/>
    </location>
</feature>
<feature type="transmembrane region" description="Helical" evidence="8">
    <location>
        <begin position="336"/>
        <end position="356"/>
    </location>
</feature>